<protein>
    <submittedName>
        <fullName evidence="2">Uncharacterized protein</fullName>
    </submittedName>
</protein>
<evidence type="ECO:0000313" key="2">
    <source>
        <dbReference type="EMBL" id="GKV43667.1"/>
    </source>
</evidence>
<gene>
    <name evidence="2" type="ORF">SLEP1_g50931</name>
</gene>
<sequence>MVDLLRKILQSLLFSTIITLHCGNITQGDNTKITNKEITLQLTNTSLNQLVHRIPTTQFHKVQIS</sequence>
<evidence type="ECO:0000256" key="1">
    <source>
        <dbReference type="SAM" id="SignalP"/>
    </source>
</evidence>
<organism evidence="2 3">
    <name type="scientific">Rubroshorea leprosula</name>
    <dbReference type="NCBI Taxonomy" id="152421"/>
    <lineage>
        <taxon>Eukaryota</taxon>
        <taxon>Viridiplantae</taxon>
        <taxon>Streptophyta</taxon>
        <taxon>Embryophyta</taxon>
        <taxon>Tracheophyta</taxon>
        <taxon>Spermatophyta</taxon>
        <taxon>Magnoliopsida</taxon>
        <taxon>eudicotyledons</taxon>
        <taxon>Gunneridae</taxon>
        <taxon>Pentapetalae</taxon>
        <taxon>rosids</taxon>
        <taxon>malvids</taxon>
        <taxon>Malvales</taxon>
        <taxon>Dipterocarpaceae</taxon>
        <taxon>Rubroshorea</taxon>
    </lineage>
</organism>
<feature type="chain" id="PRO_5043686078" evidence="1">
    <location>
        <begin position="24"/>
        <end position="65"/>
    </location>
</feature>
<keyword evidence="1" id="KW-0732">Signal</keyword>
<evidence type="ECO:0000313" key="3">
    <source>
        <dbReference type="Proteomes" id="UP001054252"/>
    </source>
</evidence>
<reference evidence="2 3" key="1">
    <citation type="journal article" date="2021" name="Commun. Biol.">
        <title>The genome of Shorea leprosula (Dipterocarpaceae) highlights the ecological relevance of drought in aseasonal tropical rainforests.</title>
        <authorList>
            <person name="Ng K.K.S."/>
            <person name="Kobayashi M.J."/>
            <person name="Fawcett J.A."/>
            <person name="Hatakeyama M."/>
            <person name="Paape T."/>
            <person name="Ng C.H."/>
            <person name="Ang C.C."/>
            <person name="Tnah L.H."/>
            <person name="Lee C.T."/>
            <person name="Nishiyama T."/>
            <person name="Sese J."/>
            <person name="O'Brien M.J."/>
            <person name="Copetti D."/>
            <person name="Mohd Noor M.I."/>
            <person name="Ong R.C."/>
            <person name="Putra M."/>
            <person name="Sireger I.Z."/>
            <person name="Indrioko S."/>
            <person name="Kosugi Y."/>
            <person name="Izuno A."/>
            <person name="Isagi Y."/>
            <person name="Lee S.L."/>
            <person name="Shimizu K.K."/>
        </authorList>
    </citation>
    <scope>NUCLEOTIDE SEQUENCE [LARGE SCALE GENOMIC DNA]</scope>
    <source>
        <strain evidence="2">214</strain>
    </source>
</reference>
<dbReference type="EMBL" id="BPVZ01000171">
    <property type="protein sequence ID" value="GKV43667.1"/>
    <property type="molecule type" value="Genomic_DNA"/>
</dbReference>
<feature type="signal peptide" evidence="1">
    <location>
        <begin position="1"/>
        <end position="23"/>
    </location>
</feature>
<dbReference type="Proteomes" id="UP001054252">
    <property type="component" value="Unassembled WGS sequence"/>
</dbReference>
<name>A0AAV5M2H3_9ROSI</name>
<proteinExistence type="predicted"/>
<dbReference type="AlphaFoldDB" id="A0AAV5M2H3"/>
<keyword evidence="3" id="KW-1185">Reference proteome</keyword>
<comment type="caution">
    <text evidence="2">The sequence shown here is derived from an EMBL/GenBank/DDBJ whole genome shotgun (WGS) entry which is preliminary data.</text>
</comment>
<accession>A0AAV5M2H3</accession>